<dbReference type="AlphaFoldDB" id="A0A4U1FWJ1"/>
<organism evidence="2 3">
    <name type="scientific">Monodon monoceros</name>
    <name type="common">Narwhal</name>
    <name type="synonym">Ceratodon monodon</name>
    <dbReference type="NCBI Taxonomy" id="40151"/>
    <lineage>
        <taxon>Eukaryota</taxon>
        <taxon>Metazoa</taxon>
        <taxon>Chordata</taxon>
        <taxon>Craniata</taxon>
        <taxon>Vertebrata</taxon>
        <taxon>Euteleostomi</taxon>
        <taxon>Mammalia</taxon>
        <taxon>Eutheria</taxon>
        <taxon>Laurasiatheria</taxon>
        <taxon>Artiodactyla</taxon>
        <taxon>Whippomorpha</taxon>
        <taxon>Cetacea</taxon>
        <taxon>Odontoceti</taxon>
        <taxon>Monodontidae</taxon>
        <taxon>Monodon</taxon>
    </lineage>
</organism>
<dbReference type="PANTHER" id="PTHR35826">
    <property type="entry name" value="PROTEIN ATP6V1FNB-LIKE"/>
    <property type="match status" value="1"/>
</dbReference>
<name>A0A4U1FWJ1_MONMO</name>
<evidence type="ECO:0000313" key="3">
    <source>
        <dbReference type="Proteomes" id="UP000308365"/>
    </source>
</evidence>
<proteinExistence type="predicted"/>
<dbReference type="Proteomes" id="UP000308365">
    <property type="component" value="Unassembled WGS sequence"/>
</dbReference>
<dbReference type="PANTHER" id="PTHR35826:SF5">
    <property type="entry name" value="GENE 45521-RELATED"/>
    <property type="match status" value="1"/>
</dbReference>
<dbReference type="InterPro" id="IPR054323">
    <property type="entry name" value="SPMIP1_C"/>
</dbReference>
<accession>A0A4U1FWJ1</accession>
<feature type="domain" description="Sperm microtubule inner protein 1 C-terminal" evidence="1">
    <location>
        <begin position="178"/>
        <end position="276"/>
    </location>
</feature>
<feature type="non-terminal residue" evidence="2">
    <location>
        <position position="1"/>
    </location>
</feature>
<protein>
    <recommendedName>
        <fullName evidence="1">Sperm microtubule inner protein 1 C-terminal domain-containing protein</fullName>
    </recommendedName>
</protein>
<reference evidence="3" key="1">
    <citation type="journal article" date="2019" name="IScience">
        <title>Narwhal Genome Reveals Long-Term Low Genetic Diversity despite Current Large Abundance Size.</title>
        <authorList>
            <person name="Westbury M.V."/>
            <person name="Petersen B."/>
            <person name="Garde E."/>
            <person name="Heide-Jorgensen M.P."/>
            <person name="Lorenzen E.D."/>
        </authorList>
    </citation>
    <scope>NUCLEOTIDE SEQUENCE [LARGE SCALE GENOMIC DNA]</scope>
</reference>
<dbReference type="Pfam" id="PF22589">
    <property type="entry name" value="SPMIP1"/>
    <property type="match status" value="1"/>
</dbReference>
<evidence type="ECO:0000259" key="1">
    <source>
        <dbReference type="Pfam" id="PF22589"/>
    </source>
</evidence>
<dbReference type="EMBL" id="RWIC01000008">
    <property type="protein sequence ID" value="TKC53316.1"/>
    <property type="molecule type" value="Genomic_DNA"/>
</dbReference>
<comment type="caution">
    <text evidence="2">The sequence shown here is derived from an EMBL/GenBank/DDBJ whole genome shotgun (WGS) entry which is preliminary data.</text>
</comment>
<sequence>TPLGAWHAVGVHWGLLNGIEAVEPRAPPGILWSGLSHPLPVCGSQCPEQPSLSSPAGPWQPSPHWLHVSLEMRHQQCKRRRQNVSSLPRPPALTAMRDLFTSQKQACWQEHIRKETAAQVAWNISYGHKHLKEGPLPRKRLQKAPFSGAIPGHQLPVGRPETRGLQDQLSRGVGVQGPPPKGDRVRQARRATRGLAGQTKPGGLGMKQLLFQGISLDGQGQASYLRDRHWQKPEEKFPSWEYSWHVGESMKDTRAPAYARFQPITKSFYIKSSILHVPRRTDQRM</sequence>
<evidence type="ECO:0000313" key="2">
    <source>
        <dbReference type="EMBL" id="TKC53316.1"/>
    </source>
</evidence>
<gene>
    <name evidence="2" type="ORF">EI555_019222</name>
</gene>